<evidence type="ECO:0000313" key="2">
    <source>
        <dbReference type="Proteomes" id="UP000295705"/>
    </source>
</evidence>
<protein>
    <submittedName>
        <fullName evidence="1">Uncharacterized protein DUF1778</fullName>
    </submittedName>
</protein>
<dbReference type="AlphaFoldDB" id="A0A4R6VTE3"/>
<dbReference type="InterPro" id="IPR010985">
    <property type="entry name" value="Ribbon_hlx_hlx"/>
</dbReference>
<dbReference type="OrthoDB" id="9981706at2"/>
<keyword evidence="2" id="KW-1185">Reference proteome</keyword>
<name>A0A4R6VTE3_9PSEU</name>
<dbReference type="Gene3D" id="1.20.5.780">
    <property type="entry name" value="Single helix bin"/>
    <property type="match status" value="1"/>
</dbReference>
<dbReference type="RefSeq" id="WP_133825108.1">
    <property type="nucleotide sequence ID" value="NZ_BAABHR010000049.1"/>
</dbReference>
<proteinExistence type="predicted"/>
<reference evidence="1 2" key="1">
    <citation type="submission" date="2019-03" db="EMBL/GenBank/DDBJ databases">
        <title>Genomic Encyclopedia of Type Strains, Phase IV (KMG-IV): sequencing the most valuable type-strain genomes for metagenomic binning, comparative biology and taxonomic classification.</title>
        <authorList>
            <person name="Goeker M."/>
        </authorList>
    </citation>
    <scope>NUCLEOTIDE SEQUENCE [LARGE SCALE GENOMIC DNA]</scope>
    <source>
        <strain evidence="1 2">DSM 45775</strain>
    </source>
</reference>
<dbReference type="Proteomes" id="UP000295705">
    <property type="component" value="Unassembled WGS sequence"/>
</dbReference>
<dbReference type="InterPro" id="IPR053842">
    <property type="entry name" value="NikA-like"/>
</dbReference>
<gene>
    <name evidence="1" type="ORF">EV188_1011052</name>
</gene>
<evidence type="ECO:0000313" key="1">
    <source>
        <dbReference type="EMBL" id="TDQ65800.1"/>
    </source>
</evidence>
<comment type="caution">
    <text evidence="1">The sequence shown here is derived from an EMBL/GenBank/DDBJ whole genome shotgun (WGS) entry which is preliminary data.</text>
</comment>
<accession>A0A4R6VTE3</accession>
<dbReference type="EMBL" id="SNYO01000001">
    <property type="protein sequence ID" value="TDQ65800.1"/>
    <property type="molecule type" value="Genomic_DNA"/>
</dbReference>
<dbReference type="GO" id="GO:0006355">
    <property type="term" value="P:regulation of DNA-templated transcription"/>
    <property type="evidence" value="ECO:0007669"/>
    <property type="project" value="InterPro"/>
</dbReference>
<dbReference type="SUPFAM" id="SSF47598">
    <property type="entry name" value="Ribbon-helix-helix"/>
    <property type="match status" value="1"/>
</dbReference>
<dbReference type="Pfam" id="PF21983">
    <property type="entry name" value="NikA-like"/>
    <property type="match status" value="1"/>
</dbReference>
<sequence length="86" mass="9658">MPAADTSPATFRVSPQERYLLEAVAHYTGKTMSAFVREAALGVARGVVRDVGSETVLEGDREWSEKGRLTIEERREALEQQRDHKI</sequence>
<organism evidence="1 2">
    <name type="scientific">Actinomycetospora succinea</name>
    <dbReference type="NCBI Taxonomy" id="663603"/>
    <lineage>
        <taxon>Bacteria</taxon>
        <taxon>Bacillati</taxon>
        <taxon>Actinomycetota</taxon>
        <taxon>Actinomycetes</taxon>
        <taxon>Pseudonocardiales</taxon>
        <taxon>Pseudonocardiaceae</taxon>
        <taxon>Actinomycetospora</taxon>
    </lineage>
</organism>